<keyword evidence="3" id="KW-0238">DNA-binding</keyword>
<proteinExistence type="predicted"/>
<evidence type="ECO:0000256" key="3">
    <source>
        <dbReference type="ARBA" id="ARBA00023125"/>
    </source>
</evidence>
<dbReference type="Proteomes" id="UP001458880">
    <property type="component" value="Unassembled WGS sequence"/>
</dbReference>
<reference evidence="7 9" key="2">
    <citation type="journal article" date="2024" name="BMC Genomics">
        <title>De novo assembly and annotation of Popillia japonica's genome with initial clues to its potential as an invasive pest.</title>
        <authorList>
            <person name="Cucini C."/>
            <person name="Boschi S."/>
            <person name="Funari R."/>
            <person name="Cardaioli E."/>
            <person name="Iannotti N."/>
            <person name="Marturano G."/>
            <person name="Paoli F."/>
            <person name="Bruttini M."/>
            <person name="Carapelli A."/>
            <person name="Frati F."/>
            <person name="Nardi F."/>
        </authorList>
    </citation>
    <scope>NUCLEOTIDE SEQUENCE [LARGE SCALE GENOMIC DNA]</scope>
    <source>
        <strain evidence="7">DMR45628</strain>
    </source>
</reference>
<keyword evidence="5" id="KW-0539">Nucleus</keyword>
<feature type="region of interest" description="Disordered" evidence="6">
    <location>
        <begin position="207"/>
        <end position="234"/>
    </location>
</feature>
<evidence type="ECO:0000313" key="7">
    <source>
        <dbReference type="EMBL" id="KAK9695643.1"/>
    </source>
</evidence>
<comment type="caution">
    <text evidence="7">The sequence shown here is derived from an EMBL/GenBank/DDBJ whole genome shotgun (WGS) entry which is preliminary data.</text>
</comment>
<dbReference type="EMBL" id="JASPKY010000475">
    <property type="protein sequence ID" value="KAK9695644.1"/>
    <property type="molecule type" value="Genomic_DNA"/>
</dbReference>
<dbReference type="GO" id="GO:0009952">
    <property type="term" value="P:anterior/posterior pattern specification"/>
    <property type="evidence" value="ECO:0007669"/>
    <property type="project" value="TreeGrafter"/>
</dbReference>
<dbReference type="GO" id="GO:0045944">
    <property type="term" value="P:positive regulation of transcription by RNA polymerase II"/>
    <property type="evidence" value="ECO:0007669"/>
    <property type="project" value="TreeGrafter"/>
</dbReference>
<evidence type="ECO:0000256" key="4">
    <source>
        <dbReference type="ARBA" id="ARBA00023155"/>
    </source>
</evidence>
<keyword evidence="9" id="KW-1185">Reference proteome</keyword>
<evidence type="ECO:0000256" key="5">
    <source>
        <dbReference type="ARBA" id="ARBA00023242"/>
    </source>
</evidence>
<keyword evidence="4" id="KW-0371">Homeobox</keyword>
<dbReference type="GO" id="GO:0000978">
    <property type="term" value="F:RNA polymerase II cis-regulatory region sequence-specific DNA binding"/>
    <property type="evidence" value="ECO:0007669"/>
    <property type="project" value="TreeGrafter"/>
</dbReference>
<dbReference type="GO" id="GO:0005654">
    <property type="term" value="C:nucleoplasm"/>
    <property type="evidence" value="ECO:0007669"/>
    <property type="project" value="TreeGrafter"/>
</dbReference>
<gene>
    <name evidence="8" type="ORF">QE152_g32434</name>
    <name evidence="7" type="ORF">QE152_g32435</name>
</gene>
<reference evidence="7" key="1">
    <citation type="submission" date="2023-05" db="EMBL/GenBank/DDBJ databases">
        <authorList>
            <person name="Nardi F."/>
            <person name="Carapelli A."/>
            <person name="Cucini C."/>
        </authorList>
    </citation>
    <scope>NUCLEOTIDE SEQUENCE</scope>
    <source>
        <strain evidence="7">DMR45628</strain>
        <tissue evidence="7">Testes</tissue>
    </source>
</reference>
<dbReference type="PANTHER" id="PTHR45771:SF6">
    <property type="entry name" value="HOMEOTIC PROTEIN SEX COMBS REDUCED"/>
    <property type="match status" value="1"/>
</dbReference>
<feature type="region of interest" description="Disordered" evidence="6">
    <location>
        <begin position="162"/>
        <end position="194"/>
    </location>
</feature>
<feature type="compositionally biased region" description="Low complexity" evidence="6">
    <location>
        <begin position="136"/>
        <end position="149"/>
    </location>
</feature>
<evidence type="ECO:0000313" key="8">
    <source>
        <dbReference type="EMBL" id="KAK9695644.1"/>
    </source>
</evidence>
<accession>A0AAW1IZT5</accession>
<comment type="subcellular location">
    <subcellularLocation>
        <location evidence="1">Nucleus</location>
    </subcellularLocation>
</comment>
<dbReference type="EMBL" id="JASPKY010000475">
    <property type="protein sequence ID" value="KAK9695643.1"/>
    <property type="molecule type" value="Genomic_DNA"/>
</dbReference>
<feature type="compositionally biased region" description="Acidic residues" evidence="6">
    <location>
        <begin position="224"/>
        <end position="233"/>
    </location>
</feature>
<feature type="region of interest" description="Disordered" evidence="6">
    <location>
        <begin position="127"/>
        <end position="149"/>
    </location>
</feature>
<dbReference type="AlphaFoldDB" id="A0AAW1IZT5"/>
<evidence type="ECO:0000256" key="2">
    <source>
        <dbReference type="ARBA" id="ARBA00022473"/>
    </source>
</evidence>
<organism evidence="7 9">
    <name type="scientific">Popillia japonica</name>
    <name type="common">Japanese beetle</name>
    <dbReference type="NCBI Taxonomy" id="7064"/>
    <lineage>
        <taxon>Eukaryota</taxon>
        <taxon>Metazoa</taxon>
        <taxon>Ecdysozoa</taxon>
        <taxon>Arthropoda</taxon>
        <taxon>Hexapoda</taxon>
        <taxon>Insecta</taxon>
        <taxon>Pterygota</taxon>
        <taxon>Neoptera</taxon>
        <taxon>Endopterygota</taxon>
        <taxon>Coleoptera</taxon>
        <taxon>Polyphaga</taxon>
        <taxon>Scarabaeiformia</taxon>
        <taxon>Scarabaeidae</taxon>
        <taxon>Rutelinae</taxon>
        <taxon>Popillia</taxon>
    </lineage>
</organism>
<evidence type="ECO:0000256" key="6">
    <source>
        <dbReference type="SAM" id="MobiDB-lite"/>
    </source>
</evidence>
<dbReference type="GO" id="GO:0000981">
    <property type="term" value="F:DNA-binding transcription factor activity, RNA polymerase II-specific"/>
    <property type="evidence" value="ECO:0007669"/>
    <property type="project" value="TreeGrafter"/>
</dbReference>
<evidence type="ECO:0008006" key="10">
    <source>
        <dbReference type="Google" id="ProtNLM"/>
    </source>
</evidence>
<evidence type="ECO:0000313" key="9">
    <source>
        <dbReference type="Proteomes" id="UP001458880"/>
    </source>
</evidence>
<dbReference type="PROSITE" id="PS00032">
    <property type="entry name" value="ANTENNAPEDIA"/>
    <property type="match status" value="1"/>
</dbReference>
<evidence type="ECO:0000256" key="1">
    <source>
        <dbReference type="ARBA" id="ARBA00004123"/>
    </source>
</evidence>
<feature type="compositionally biased region" description="Polar residues" evidence="6">
    <location>
        <begin position="162"/>
        <end position="186"/>
    </location>
</feature>
<dbReference type="InterPro" id="IPR050609">
    <property type="entry name" value="Antp_homeobox_Deformed_sf"/>
</dbReference>
<protein>
    <recommendedName>
        <fullName evidence="10">Deformed</fullName>
    </recommendedName>
</protein>
<sequence>MSSFLMNPVSGATLPSSYHQQPQHLSAGVVVDPKFPPSEEYSQSNYIPSPSGDFFGGHHIAQHQQHHLQYGYHNHHQTSSYGPSSVPISNGGYGGYGNYYHPQLHSHHSLHGHQIRPPISLHPETQQSMVSCGNMQPHQQSSQPPVSNSQSILQNLADIAPSVTQPSDVNSSVCSPASTGHGQDSRGSPPGAHSLQELGLRLEDNASDEQEDVDDDHEGSPSCMDEEEEEDENGDRVIYPWMKKIHVAGVCKYHFLMW</sequence>
<keyword evidence="2" id="KW-0217">Developmental protein</keyword>
<dbReference type="PANTHER" id="PTHR45771">
    <property type="entry name" value="HOMEOTIC PROTEIN DEFORMED"/>
    <property type="match status" value="1"/>
</dbReference>
<dbReference type="InterPro" id="IPR001827">
    <property type="entry name" value="Homeobox_Antennapedia_CS"/>
</dbReference>
<feature type="compositionally biased region" description="Acidic residues" evidence="6">
    <location>
        <begin position="207"/>
        <end position="217"/>
    </location>
</feature>
<name>A0AAW1IZT5_POPJA</name>